<dbReference type="Proteomes" id="UP000201670">
    <property type="component" value="Segment"/>
</dbReference>
<dbReference type="RefSeq" id="YP_008130095.1">
    <property type="nucleotide sequence ID" value="NC_021559.1"/>
</dbReference>
<name>R9S7Q3_9CAUD</name>
<dbReference type="GeneID" id="15956850"/>
<evidence type="ECO:0000313" key="2">
    <source>
        <dbReference type="Proteomes" id="UP000201670"/>
    </source>
</evidence>
<sequence length="63" mass="7418">MDQNSIDVEESPEIKFNRGLDLFIESLYKPDPKLRGCAHNQGCYLELMEIRDKIVEYSKTLRK</sequence>
<reference evidence="1 2" key="1">
    <citation type="submission" date="2010-10" db="EMBL/GenBank/DDBJ databases">
        <title>The Genome Sequence of Prochlorococcus phage P-SSM3.</title>
        <authorList>
            <consortium name="The Broad Institute Genome Sequencing Platform"/>
            <person name="Henn M.R."/>
            <person name="Sullivan M.S."/>
            <person name="Osburne M.S."/>
            <person name="Levin J."/>
            <person name="Malboeuf C."/>
            <person name="Casali M."/>
            <person name="Russ C."/>
            <person name="Lennon N."/>
            <person name="Chapman S.B."/>
            <person name="Erlich R."/>
            <person name="Young S.K."/>
            <person name="Yandava C."/>
            <person name="Zeng Q."/>
            <person name="Alvarado L."/>
            <person name="Anderson S."/>
            <person name="Berlin A."/>
            <person name="Chen Z."/>
            <person name="Freedman E."/>
            <person name="Gellesch M."/>
            <person name="Goldberg J."/>
            <person name="Green L."/>
            <person name="Griggs A."/>
            <person name="Gujja S."/>
            <person name="Heilman E.R."/>
            <person name="Heiman D."/>
            <person name="Hollinger A."/>
            <person name="Howarth C."/>
            <person name="Larson L."/>
            <person name="Mehta T."/>
            <person name="Pearson M."/>
            <person name="Roberts A."/>
            <person name="Ryan E."/>
            <person name="Saif S."/>
            <person name="Shea T."/>
            <person name="Shenoy N."/>
            <person name="Sisk P."/>
            <person name="Stolte C."/>
            <person name="Sykes S."/>
            <person name="White J."/>
            <person name="Yu Q."/>
            <person name="Coleman M.L."/>
            <person name="Huang K.H."/>
            <person name="Weigele P.R."/>
            <person name="DeFrancesco A.S."/>
            <person name="Kern S.E."/>
            <person name="Thompson L.R."/>
            <person name="Fu R."/>
            <person name="Hombeck B."/>
            <person name="Chisholm S.W."/>
            <person name="Haas B."/>
            <person name="Nusbaum C."/>
            <person name="Birren B."/>
        </authorList>
    </citation>
    <scope>NUCLEOTIDE SEQUENCE [LARGE SCALE GENOMIC DNA]</scope>
    <source>
        <strain evidence="1 2">P-SSM3</strain>
    </source>
</reference>
<gene>
    <name evidence="1" type="ORF">PRAG_00169</name>
</gene>
<proteinExistence type="predicted"/>
<accession>R9S7Q3</accession>
<protein>
    <submittedName>
        <fullName evidence="1">Uncharacterized protein</fullName>
    </submittedName>
</protein>
<dbReference type="KEGG" id="vg:15956850"/>
<keyword evidence="2" id="KW-1185">Reference proteome</keyword>
<evidence type="ECO:0000313" key="1">
    <source>
        <dbReference type="EMBL" id="AGN12106.1"/>
    </source>
</evidence>
<dbReference type="EMBL" id="HQ337021">
    <property type="protein sequence ID" value="AGN12106.1"/>
    <property type="molecule type" value="Genomic_DNA"/>
</dbReference>
<organism evidence="1 2">
    <name type="scientific">Prochlorococcus phage P-SSM3</name>
    <dbReference type="NCBI Taxonomy" id="536453"/>
    <lineage>
        <taxon>Viruses</taxon>
        <taxon>Duplodnaviria</taxon>
        <taxon>Heunggongvirae</taxon>
        <taxon>Uroviricota</taxon>
        <taxon>Caudoviricetes</taxon>
        <taxon>Pantevenvirales</taxon>
        <taxon>Kyanoviridae</taxon>
        <taxon>Ronodorvirus</taxon>
        <taxon>Ronodorvirus pssm3</taxon>
    </lineage>
</organism>